<keyword evidence="1" id="KW-1133">Transmembrane helix</keyword>
<keyword evidence="1" id="KW-0472">Membrane</keyword>
<feature type="transmembrane region" description="Helical" evidence="1">
    <location>
        <begin position="12"/>
        <end position="29"/>
    </location>
</feature>
<dbReference type="KEGG" id="ntp:CRH09_00065"/>
<protein>
    <submittedName>
        <fullName evidence="2">Uncharacterized protein</fullName>
    </submittedName>
</protein>
<organism evidence="2 3">
    <name type="scientific">Nocardia terpenica</name>
    <dbReference type="NCBI Taxonomy" id="455432"/>
    <lineage>
        <taxon>Bacteria</taxon>
        <taxon>Bacillati</taxon>
        <taxon>Actinomycetota</taxon>
        <taxon>Actinomycetes</taxon>
        <taxon>Mycobacteriales</taxon>
        <taxon>Nocardiaceae</taxon>
        <taxon>Nocardia</taxon>
    </lineage>
</organism>
<evidence type="ECO:0000313" key="3">
    <source>
        <dbReference type="Proteomes" id="UP000221961"/>
    </source>
</evidence>
<reference evidence="2 3" key="1">
    <citation type="submission" date="2017-10" db="EMBL/GenBank/DDBJ databases">
        <title>Comparative genomics between pathogenic Norcardia.</title>
        <authorList>
            <person name="Zeng L."/>
        </authorList>
    </citation>
    <scope>NUCLEOTIDE SEQUENCE [LARGE SCALE GENOMIC DNA]</scope>
    <source>
        <strain evidence="2 3">NC_YFY_NT001</strain>
    </source>
</reference>
<gene>
    <name evidence="2" type="ORF">CRH09_00065</name>
</gene>
<feature type="transmembrane region" description="Helical" evidence="1">
    <location>
        <begin position="70"/>
        <end position="88"/>
    </location>
</feature>
<sequence length="89" mass="9890">MAFFSRRPLRPTVFRLPLSGIGIGFGLLGSQTQPDQFGFGPRDPALERIHAVRAIRVVGPMLAAMLRRPTTMTITIYAVIIYTIYSVII</sequence>
<accession>A0A291RC63</accession>
<keyword evidence="1" id="KW-0812">Transmembrane</keyword>
<dbReference type="AlphaFoldDB" id="A0A291RC63"/>
<dbReference type="EMBL" id="CP023778">
    <property type="protein sequence ID" value="ATL64869.1"/>
    <property type="molecule type" value="Genomic_DNA"/>
</dbReference>
<evidence type="ECO:0000313" key="2">
    <source>
        <dbReference type="EMBL" id="ATL64869.1"/>
    </source>
</evidence>
<proteinExistence type="predicted"/>
<dbReference type="Proteomes" id="UP000221961">
    <property type="component" value="Chromosome"/>
</dbReference>
<evidence type="ECO:0000256" key="1">
    <source>
        <dbReference type="SAM" id="Phobius"/>
    </source>
</evidence>
<name>A0A291RC63_9NOCA</name>